<feature type="region of interest" description="Disordered" evidence="2">
    <location>
        <begin position="1"/>
        <end position="54"/>
    </location>
</feature>
<sequence>MSTAAQARLETSAQSIDTATRQPEEAKTAPGTAAPSAAPDGANRPAQKAPGNPRRKKLAIGAGVLALIAALGWGTQWWFVGRFIESTDDAYLQADSMTVAPKVGGYVTEVLVRDNETVTLGQPLVKLDGRQYQAAYDEAQATVAAREADVARAQAELGQHAANIAQTRAELESARANAAYSAGQVKRYAPLVATGAETDERLAELRNASTRADATLKSNEASVDASVRQTDTLNAALAQAKAQLSVAQASARKAELDLADTVVKSTLAGRVGDRAVRVGQFAQPGTRLLTVVPVQNVYLTANFKETQVGHMRPGQPVTVHVDALPGEPIHGVVDSLSPGTGAQFALLPAQNATGNFTKIVQRVPVRIRLEVPESLRTVLLPGLSVTADVDTHGRKESAPAPTPAPAKAAQAALPTPPGQSIAPLALSAPLNSTVGPATNVNAHATPGSNSTGVQRG</sequence>
<evidence type="ECO:0000259" key="4">
    <source>
        <dbReference type="Pfam" id="PF25917"/>
    </source>
</evidence>
<gene>
    <name evidence="6" type="ORF">PIN31115_03347</name>
</gene>
<keyword evidence="3" id="KW-0812">Transmembrane</keyword>
<dbReference type="Proteomes" id="UP000333828">
    <property type="component" value="Unassembled WGS sequence"/>
</dbReference>
<evidence type="ECO:0000313" key="7">
    <source>
        <dbReference type="Proteomes" id="UP000333828"/>
    </source>
</evidence>
<dbReference type="PRINTS" id="PR01490">
    <property type="entry name" value="RTXTOXIND"/>
</dbReference>
<feature type="transmembrane region" description="Helical" evidence="3">
    <location>
        <begin position="58"/>
        <end position="79"/>
    </location>
</feature>
<dbReference type="InterPro" id="IPR058625">
    <property type="entry name" value="MdtA-like_BSH"/>
</dbReference>
<dbReference type="SUPFAM" id="SSF111369">
    <property type="entry name" value="HlyD-like secretion proteins"/>
    <property type="match status" value="2"/>
</dbReference>
<feature type="domain" description="Multidrug resistance protein MdtA-like barrel-sandwich hybrid" evidence="4">
    <location>
        <begin position="97"/>
        <end position="292"/>
    </location>
</feature>
<dbReference type="Pfam" id="PF25917">
    <property type="entry name" value="BSH_RND"/>
    <property type="match status" value="1"/>
</dbReference>
<dbReference type="PANTHER" id="PTHR30386">
    <property type="entry name" value="MEMBRANE FUSION SUBUNIT OF EMRAB-TOLC MULTIDRUG EFFLUX PUMP"/>
    <property type="match status" value="1"/>
</dbReference>
<feature type="domain" description="CusB-like beta-barrel" evidence="5">
    <location>
        <begin position="297"/>
        <end position="341"/>
    </location>
</feature>
<keyword evidence="3" id="KW-1133">Transmembrane helix</keyword>
<feature type="compositionally biased region" description="Polar residues" evidence="2">
    <location>
        <begin position="1"/>
        <end position="21"/>
    </location>
</feature>
<dbReference type="Gene3D" id="2.40.50.100">
    <property type="match status" value="1"/>
</dbReference>
<feature type="coiled-coil region" evidence="1">
    <location>
        <begin position="136"/>
        <end position="177"/>
    </location>
</feature>
<protein>
    <submittedName>
        <fullName evidence="6">Multidrug ABC transporter permease</fullName>
    </submittedName>
</protein>
<dbReference type="InterPro" id="IPR050739">
    <property type="entry name" value="MFP"/>
</dbReference>
<dbReference type="Gene3D" id="1.10.287.470">
    <property type="entry name" value="Helix hairpin bin"/>
    <property type="match status" value="2"/>
</dbReference>
<dbReference type="InterPro" id="IPR058792">
    <property type="entry name" value="Beta-barrel_RND_2"/>
</dbReference>
<dbReference type="RefSeq" id="WP_150684957.1">
    <property type="nucleotide sequence ID" value="NZ_CABPSI010000003.1"/>
</dbReference>
<dbReference type="Gene3D" id="2.40.30.170">
    <property type="match status" value="1"/>
</dbReference>
<dbReference type="EMBL" id="CABPSI010000003">
    <property type="protein sequence ID" value="VVE25164.1"/>
    <property type="molecule type" value="Genomic_DNA"/>
</dbReference>
<evidence type="ECO:0000256" key="2">
    <source>
        <dbReference type="SAM" id="MobiDB-lite"/>
    </source>
</evidence>
<dbReference type="Pfam" id="PF25954">
    <property type="entry name" value="Beta-barrel_RND_2"/>
    <property type="match status" value="1"/>
</dbReference>
<reference evidence="6 7" key="1">
    <citation type="submission" date="2019-08" db="EMBL/GenBank/DDBJ databases">
        <authorList>
            <person name="Peeters C."/>
        </authorList>
    </citation>
    <scope>NUCLEOTIDE SEQUENCE [LARGE SCALE GENOMIC DNA]</scope>
    <source>
        <strain evidence="6 7">LMG 31115</strain>
    </source>
</reference>
<evidence type="ECO:0000256" key="3">
    <source>
        <dbReference type="SAM" id="Phobius"/>
    </source>
</evidence>
<evidence type="ECO:0000256" key="1">
    <source>
        <dbReference type="SAM" id="Coils"/>
    </source>
</evidence>
<dbReference type="GO" id="GO:0055085">
    <property type="term" value="P:transmembrane transport"/>
    <property type="evidence" value="ECO:0007669"/>
    <property type="project" value="InterPro"/>
</dbReference>
<evidence type="ECO:0000313" key="6">
    <source>
        <dbReference type="EMBL" id="VVE25164.1"/>
    </source>
</evidence>
<proteinExistence type="predicted"/>
<organism evidence="6 7">
    <name type="scientific">Pandoraea iniqua</name>
    <dbReference type="NCBI Taxonomy" id="2508288"/>
    <lineage>
        <taxon>Bacteria</taxon>
        <taxon>Pseudomonadati</taxon>
        <taxon>Pseudomonadota</taxon>
        <taxon>Betaproteobacteria</taxon>
        <taxon>Burkholderiales</taxon>
        <taxon>Burkholderiaceae</taxon>
        <taxon>Pandoraea</taxon>
    </lineage>
</organism>
<dbReference type="PANTHER" id="PTHR30386:SF24">
    <property type="entry name" value="MULTIDRUG RESISTANCE EFFLUX PUMP"/>
    <property type="match status" value="1"/>
</dbReference>
<keyword evidence="7" id="KW-1185">Reference proteome</keyword>
<feature type="compositionally biased region" description="Polar residues" evidence="2">
    <location>
        <begin position="429"/>
        <end position="456"/>
    </location>
</feature>
<keyword evidence="1" id="KW-0175">Coiled coil</keyword>
<dbReference type="AlphaFoldDB" id="A0A5E4WNI8"/>
<feature type="region of interest" description="Disordered" evidence="2">
    <location>
        <begin position="391"/>
        <end position="456"/>
    </location>
</feature>
<keyword evidence="3" id="KW-0472">Membrane</keyword>
<feature type="compositionally biased region" description="Low complexity" evidence="2">
    <location>
        <begin position="28"/>
        <end position="42"/>
    </location>
</feature>
<name>A0A5E4WNI8_9BURK</name>
<evidence type="ECO:0000259" key="5">
    <source>
        <dbReference type="Pfam" id="PF25954"/>
    </source>
</evidence>
<accession>A0A5E4WNI8</accession>